<name>A0ABC8KJH7_ERUVS</name>
<dbReference type="Gene3D" id="1.25.40.10">
    <property type="entry name" value="Tetratricopeptide repeat domain"/>
    <property type="match status" value="2"/>
</dbReference>
<evidence type="ECO:0000313" key="1">
    <source>
        <dbReference type="EMBL" id="CAH8357076.1"/>
    </source>
</evidence>
<reference evidence="1 2" key="1">
    <citation type="submission" date="2022-03" db="EMBL/GenBank/DDBJ databases">
        <authorList>
            <person name="Macdonald S."/>
            <person name="Ahmed S."/>
            <person name="Newling K."/>
        </authorList>
    </citation>
    <scope>NUCLEOTIDE SEQUENCE [LARGE SCALE GENOMIC DNA]</scope>
</reference>
<dbReference type="PANTHER" id="PTHR47926">
    <property type="entry name" value="PENTATRICOPEPTIDE REPEAT-CONTAINING PROTEIN"/>
    <property type="match status" value="1"/>
</dbReference>
<evidence type="ECO:0008006" key="3">
    <source>
        <dbReference type="Google" id="ProtNLM"/>
    </source>
</evidence>
<evidence type="ECO:0000313" key="2">
    <source>
        <dbReference type="Proteomes" id="UP001642260"/>
    </source>
</evidence>
<proteinExistence type="predicted"/>
<keyword evidence="2" id="KW-1185">Reference proteome</keyword>
<dbReference type="Proteomes" id="UP001642260">
    <property type="component" value="Unassembled WGS sequence"/>
</dbReference>
<dbReference type="PANTHER" id="PTHR47926:SF347">
    <property type="entry name" value="PENTATRICOPEPTIDE REPEAT-CONTAINING PROTEIN"/>
    <property type="match status" value="1"/>
</dbReference>
<gene>
    <name evidence="1" type="ORF">ERUC_LOCUS22831</name>
</gene>
<dbReference type="AlphaFoldDB" id="A0ABC8KJH7"/>
<dbReference type="InterPro" id="IPR046960">
    <property type="entry name" value="PPR_At4g14850-like_plant"/>
</dbReference>
<sequence length="162" mass="18721">MQPKPELIRTIANRYAANLTLCFPLRRTSLQLARAIHANIIIFGFQPRAHILNRLMDVYSKSSELRYTRHLFDEITEPDKIARTTRVSGYSASGDIALARSVFEEIPLIMRDTVMYSAVNMFREMKREGFRPDNFTYASVLAGLALVVEEERERVCSFMVQR</sequence>
<accession>A0ABC8KJH7</accession>
<dbReference type="EMBL" id="CAKOAT010227376">
    <property type="protein sequence ID" value="CAH8357076.1"/>
    <property type="molecule type" value="Genomic_DNA"/>
</dbReference>
<organism evidence="1 2">
    <name type="scientific">Eruca vesicaria subsp. sativa</name>
    <name type="common">Garden rocket</name>
    <name type="synonym">Eruca sativa</name>
    <dbReference type="NCBI Taxonomy" id="29727"/>
    <lineage>
        <taxon>Eukaryota</taxon>
        <taxon>Viridiplantae</taxon>
        <taxon>Streptophyta</taxon>
        <taxon>Embryophyta</taxon>
        <taxon>Tracheophyta</taxon>
        <taxon>Spermatophyta</taxon>
        <taxon>Magnoliopsida</taxon>
        <taxon>eudicotyledons</taxon>
        <taxon>Gunneridae</taxon>
        <taxon>Pentapetalae</taxon>
        <taxon>rosids</taxon>
        <taxon>malvids</taxon>
        <taxon>Brassicales</taxon>
        <taxon>Brassicaceae</taxon>
        <taxon>Brassiceae</taxon>
        <taxon>Eruca</taxon>
    </lineage>
</organism>
<dbReference type="InterPro" id="IPR011990">
    <property type="entry name" value="TPR-like_helical_dom_sf"/>
</dbReference>
<protein>
    <recommendedName>
        <fullName evidence="3">Pentatricopeptide repeat-containing protein</fullName>
    </recommendedName>
</protein>
<comment type="caution">
    <text evidence="1">The sequence shown here is derived from an EMBL/GenBank/DDBJ whole genome shotgun (WGS) entry which is preliminary data.</text>
</comment>